<evidence type="ECO:0000256" key="6">
    <source>
        <dbReference type="ARBA" id="ARBA00023242"/>
    </source>
</evidence>
<reference evidence="10" key="1">
    <citation type="submission" date="2025-08" db="UniProtKB">
        <authorList>
            <consortium name="Ensembl"/>
        </authorList>
    </citation>
    <scope>IDENTIFICATION</scope>
</reference>
<dbReference type="AlphaFoldDB" id="A0A3B5N1M3"/>
<dbReference type="SMART" id="SM00355">
    <property type="entry name" value="ZnF_C2H2"/>
    <property type="match status" value="7"/>
</dbReference>
<feature type="domain" description="C2H2-type" evidence="9">
    <location>
        <begin position="135"/>
        <end position="163"/>
    </location>
</feature>
<keyword evidence="2" id="KW-0479">Metal-binding</keyword>
<dbReference type="GO" id="GO:0008270">
    <property type="term" value="F:zinc ion binding"/>
    <property type="evidence" value="ECO:0007669"/>
    <property type="project" value="UniProtKB-KW"/>
</dbReference>
<evidence type="ECO:0000256" key="8">
    <source>
        <dbReference type="SAM" id="MobiDB-lite"/>
    </source>
</evidence>
<evidence type="ECO:0000256" key="3">
    <source>
        <dbReference type="ARBA" id="ARBA00022737"/>
    </source>
</evidence>
<dbReference type="InterPro" id="IPR013087">
    <property type="entry name" value="Znf_C2H2_type"/>
</dbReference>
<feature type="compositionally biased region" description="Basic residues" evidence="8">
    <location>
        <begin position="309"/>
        <end position="318"/>
    </location>
</feature>
<dbReference type="PANTHER" id="PTHR24388:SF90">
    <property type="entry name" value="C2H2-TYPE DOMAIN-CONTAINING PROTEIN"/>
    <property type="match status" value="1"/>
</dbReference>
<keyword evidence="5" id="KW-0862">Zinc</keyword>
<name>A0A3B5N1M3_9TELE</name>
<organism evidence="10 11">
    <name type="scientific">Xiphophorus couchianus</name>
    <name type="common">Monterrey platyfish</name>
    <dbReference type="NCBI Taxonomy" id="32473"/>
    <lineage>
        <taxon>Eukaryota</taxon>
        <taxon>Metazoa</taxon>
        <taxon>Chordata</taxon>
        <taxon>Craniata</taxon>
        <taxon>Vertebrata</taxon>
        <taxon>Euteleostomi</taxon>
        <taxon>Actinopterygii</taxon>
        <taxon>Neopterygii</taxon>
        <taxon>Teleostei</taxon>
        <taxon>Neoteleostei</taxon>
        <taxon>Acanthomorphata</taxon>
        <taxon>Ovalentaria</taxon>
        <taxon>Atherinomorphae</taxon>
        <taxon>Cyprinodontiformes</taxon>
        <taxon>Poeciliidae</taxon>
        <taxon>Poeciliinae</taxon>
        <taxon>Xiphophorus</taxon>
    </lineage>
</organism>
<evidence type="ECO:0000256" key="5">
    <source>
        <dbReference type="ARBA" id="ARBA00022833"/>
    </source>
</evidence>
<evidence type="ECO:0000313" key="11">
    <source>
        <dbReference type="Proteomes" id="UP000261380"/>
    </source>
</evidence>
<keyword evidence="11" id="KW-1185">Reference proteome</keyword>
<protein>
    <recommendedName>
        <fullName evidence="9">C2H2-type domain-containing protein</fullName>
    </recommendedName>
</protein>
<feature type="compositionally biased region" description="Low complexity" evidence="8">
    <location>
        <begin position="333"/>
        <end position="345"/>
    </location>
</feature>
<dbReference type="STRING" id="32473.ENSXCOP00000027625"/>
<sequence>MDTELFMECEEEELEPWQQVDDSVEEDDMEYTDNYGEPGGTKTLCCYQSRSGMTPGLVQTNNSCITCSTAPGPTQRVVTTATAAVPPRVVMSVEEFYYGRFSGDNLPVHRFTCASRLMQHVLHHSELVVESKERQCCRFCYRQFSSQSQLRDHQDQVHGSAQSTCLCRICEWAFDSEPAFLNHMKSNHKPGEMPYVCQVCSFRSSFYSDVVQHFATFHRETPFLLCVFCLKVMKNPGNYQQHLFRHKAFHCNRCRLQFTFLKDKMQHKVENHRSFRRPPQLEGLPPGSKVSLRWRQTAFFSPTESKPSRCSRSRRTPRCSKFPSLRPGGGWAAGSPAGEAAAPRPSCREQQRTRNRRSSVRFWSADRLVCLECGTDASDLTAHYPTYVHCLLCPYSSCCSRAYAAHMIHTFLLRCSECDFLPQTADQMAEHLLSNPEHDGATCCSRGEAAPRCTGPAQSPVQILVLLSDGVQWS</sequence>
<reference evidence="10" key="2">
    <citation type="submission" date="2025-09" db="UniProtKB">
        <authorList>
            <consortium name="Ensembl"/>
        </authorList>
    </citation>
    <scope>IDENTIFICATION</scope>
</reference>
<dbReference type="InterPro" id="IPR036236">
    <property type="entry name" value="Znf_C2H2_sf"/>
</dbReference>
<dbReference type="Pfam" id="PF25429">
    <property type="entry name" value="zf-POGZ"/>
    <property type="match status" value="1"/>
</dbReference>
<evidence type="ECO:0000256" key="7">
    <source>
        <dbReference type="PROSITE-ProRule" id="PRU00042"/>
    </source>
</evidence>
<accession>A0A3B5N1M3</accession>
<keyword evidence="3" id="KW-0677">Repeat</keyword>
<dbReference type="GO" id="GO:0000981">
    <property type="term" value="F:DNA-binding transcription factor activity, RNA polymerase II-specific"/>
    <property type="evidence" value="ECO:0007669"/>
    <property type="project" value="TreeGrafter"/>
</dbReference>
<dbReference type="PROSITE" id="PS00028">
    <property type="entry name" value="ZINC_FINGER_C2H2_1"/>
    <property type="match status" value="3"/>
</dbReference>
<keyword evidence="1" id="KW-1017">Isopeptide bond</keyword>
<evidence type="ECO:0000256" key="1">
    <source>
        <dbReference type="ARBA" id="ARBA00022499"/>
    </source>
</evidence>
<evidence type="ECO:0000259" key="9">
    <source>
        <dbReference type="PROSITE" id="PS50157"/>
    </source>
</evidence>
<keyword evidence="6" id="KW-0539">Nucleus</keyword>
<dbReference type="Gene3D" id="3.30.160.60">
    <property type="entry name" value="Classic Zinc Finger"/>
    <property type="match status" value="1"/>
</dbReference>
<keyword evidence="4 7" id="KW-0863">Zinc-finger</keyword>
<dbReference type="PROSITE" id="PS50157">
    <property type="entry name" value="ZINC_FINGER_C2H2_2"/>
    <property type="match status" value="1"/>
</dbReference>
<feature type="region of interest" description="Disordered" evidence="8">
    <location>
        <begin position="303"/>
        <end position="353"/>
    </location>
</feature>
<dbReference type="PANTHER" id="PTHR24388">
    <property type="entry name" value="ZINC FINGER PROTEIN"/>
    <property type="match status" value="1"/>
</dbReference>
<evidence type="ECO:0000313" key="10">
    <source>
        <dbReference type="Ensembl" id="ENSXCOP00000027625.1"/>
    </source>
</evidence>
<dbReference type="InterPro" id="IPR057618">
    <property type="entry name" value="Znf_POGZ/Z280C-D-like"/>
</dbReference>
<proteinExistence type="predicted"/>
<evidence type="ECO:0000256" key="4">
    <source>
        <dbReference type="ARBA" id="ARBA00022771"/>
    </source>
</evidence>
<dbReference type="GeneTree" id="ENSGT00940000163854"/>
<evidence type="ECO:0000256" key="2">
    <source>
        <dbReference type="ARBA" id="ARBA00022723"/>
    </source>
</evidence>
<dbReference type="InterPro" id="IPR050527">
    <property type="entry name" value="Snail/Krueppel_Znf"/>
</dbReference>
<dbReference type="Ensembl" id="ENSXCOT00000027960.1">
    <property type="protein sequence ID" value="ENSXCOP00000027625.1"/>
    <property type="gene ID" value="ENSXCOG00000020613.1"/>
</dbReference>
<dbReference type="Proteomes" id="UP000261380">
    <property type="component" value="Unplaced"/>
</dbReference>
<dbReference type="GO" id="GO:0000978">
    <property type="term" value="F:RNA polymerase II cis-regulatory region sequence-specific DNA binding"/>
    <property type="evidence" value="ECO:0007669"/>
    <property type="project" value="TreeGrafter"/>
</dbReference>
<dbReference type="SUPFAM" id="SSF57667">
    <property type="entry name" value="beta-beta-alpha zinc fingers"/>
    <property type="match status" value="1"/>
</dbReference>